<sequence>MEKDLTTRYVAIVEKCAMTEVALRHIFINESGKNYRIQFFKD</sequence>
<dbReference type="AlphaFoldDB" id="A0A2J4PHT3"/>
<dbReference type="Proteomes" id="UP000234505">
    <property type="component" value="Unassembled WGS sequence"/>
</dbReference>
<comment type="caution">
    <text evidence="1">The sequence shown here is derived from an EMBL/GenBank/DDBJ whole genome shotgun (WGS) entry which is preliminary data.</text>
</comment>
<dbReference type="EMBL" id="PIDS01001906">
    <property type="protein sequence ID" value="PLL18361.1"/>
    <property type="molecule type" value="Genomic_DNA"/>
</dbReference>
<reference evidence="1 2" key="1">
    <citation type="submission" date="2017-11" db="EMBL/GenBank/DDBJ databases">
        <authorList>
            <person name="Han C.G."/>
        </authorList>
    </citation>
    <scope>NUCLEOTIDE SEQUENCE [LARGE SCALE GENOMIC DNA]</scope>
    <source>
        <strain evidence="1 2">A11</strain>
    </source>
</reference>
<feature type="non-terminal residue" evidence="1">
    <location>
        <position position="42"/>
    </location>
</feature>
<proteinExistence type="predicted"/>
<name>A0A2J4PHT3_9ENTR</name>
<gene>
    <name evidence="1" type="ORF">CWN50_33105</name>
</gene>
<accession>A0A2J4PHT3</accession>
<organism evidence="1 2">
    <name type="scientific">Klebsiella michiganensis</name>
    <dbReference type="NCBI Taxonomy" id="1134687"/>
    <lineage>
        <taxon>Bacteria</taxon>
        <taxon>Pseudomonadati</taxon>
        <taxon>Pseudomonadota</taxon>
        <taxon>Gammaproteobacteria</taxon>
        <taxon>Enterobacterales</taxon>
        <taxon>Enterobacteriaceae</taxon>
        <taxon>Klebsiella/Raoultella group</taxon>
        <taxon>Klebsiella</taxon>
    </lineage>
</organism>
<evidence type="ECO:0000313" key="1">
    <source>
        <dbReference type="EMBL" id="PLL18361.1"/>
    </source>
</evidence>
<reference evidence="1 2" key="2">
    <citation type="submission" date="2018-01" db="EMBL/GenBank/DDBJ databases">
        <title>Genomic study of Klebsiella pneumoniae.</title>
        <authorList>
            <person name="Yang Y."/>
            <person name="Bicalho R."/>
        </authorList>
    </citation>
    <scope>NUCLEOTIDE SEQUENCE [LARGE SCALE GENOMIC DNA]</scope>
    <source>
        <strain evidence="1 2">A11</strain>
    </source>
</reference>
<protein>
    <submittedName>
        <fullName evidence="1">Bgl operon transcriptional regulator BglJ</fullName>
    </submittedName>
</protein>
<evidence type="ECO:0000313" key="2">
    <source>
        <dbReference type="Proteomes" id="UP000234505"/>
    </source>
</evidence>